<evidence type="ECO:0000256" key="1">
    <source>
        <dbReference type="SAM" id="Phobius"/>
    </source>
</evidence>
<dbReference type="AlphaFoldDB" id="A0A366H1H8"/>
<dbReference type="RefSeq" id="WP_113962362.1">
    <property type="nucleotide sequence ID" value="NZ_QNRR01000022.1"/>
</dbReference>
<dbReference type="EMBL" id="QNRR01000022">
    <property type="protein sequence ID" value="RBP35368.1"/>
    <property type="molecule type" value="Genomic_DNA"/>
</dbReference>
<keyword evidence="3" id="KW-1185">Reference proteome</keyword>
<organism evidence="2 3">
    <name type="scientific">Roseimicrobium gellanilyticum</name>
    <dbReference type="NCBI Taxonomy" id="748857"/>
    <lineage>
        <taxon>Bacteria</taxon>
        <taxon>Pseudomonadati</taxon>
        <taxon>Verrucomicrobiota</taxon>
        <taxon>Verrucomicrobiia</taxon>
        <taxon>Verrucomicrobiales</taxon>
        <taxon>Verrucomicrobiaceae</taxon>
        <taxon>Roseimicrobium</taxon>
    </lineage>
</organism>
<dbReference type="Pfam" id="PF14316">
    <property type="entry name" value="DUF4381"/>
    <property type="match status" value="1"/>
</dbReference>
<dbReference type="Proteomes" id="UP000253426">
    <property type="component" value="Unassembled WGS sequence"/>
</dbReference>
<feature type="transmembrane region" description="Helical" evidence="1">
    <location>
        <begin position="28"/>
        <end position="48"/>
    </location>
</feature>
<comment type="caution">
    <text evidence="2">The sequence shown here is derived from an EMBL/GenBank/DDBJ whole genome shotgun (WGS) entry which is preliminary data.</text>
</comment>
<keyword evidence="1" id="KW-0812">Transmembrane</keyword>
<keyword evidence="1" id="KW-0472">Membrane</keyword>
<proteinExistence type="predicted"/>
<dbReference type="OrthoDB" id="283083at2"/>
<keyword evidence="1" id="KW-1133">Transmembrane helix</keyword>
<reference evidence="2 3" key="1">
    <citation type="submission" date="2018-06" db="EMBL/GenBank/DDBJ databases">
        <title>Genomic Encyclopedia of Type Strains, Phase IV (KMG-IV): sequencing the most valuable type-strain genomes for metagenomic binning, comparative biology and taxonomic classification.</title>
        <authorList>
            <person name="Goeker M."/>
        </authorList>
    </citation>
    <scope>NUCLEOTIDE SEQUENCE [LARGE SCALE GENOMIC DNA]</scope>
    <source>
        <strain evidence="2 3">DSM 25532</strain>
    </source>
</reference>
<evidence type="ECO:0000313" key="2">
    <source>
        <dbReference type="EMBL" id="RBP35368.1"/>
    </source>
</evidence>
<evidence type="ECO:0000313" key="3">
    <source>
        <dbReference type="Proteomes" id="UP000253426"/>
    </source>
</evidence>
<dbReference type="InterPro" id="IPR025489">
    <property type="entry name" value="DUF4381"/>
</dbReference>
<accession>A0A366H1H8</accession>
<gene>
    <name evidence="2" type="ORF">DES53_12235</name>
</gene>
<name>A0A366H1H8_9BACT</name>
<sequence length="172" mass="19354">MQSDPTSLDRLHDIVPPPAVPWWPPAPAWYWVLGLLGIAVVVFLLRVFMHWQRNRYRREALAEFAKHEVKLHDASQRGGALIALAELLKQTAVTAFPREDVASLTGTSWDSFLDRTVSKKAFVEGNGSLLETAAYDPRSISKVDETKARELARQVRDWLAHHQVDIYQGGAA</sequence>
<protein>
    <submittedName>
        <fullName evidence="2">Uncharacterized protein DUF4381</fullName>
    </submittedName>
</protein>